<dbReference type="NCBIfam" id="TIGR00017">
    <property type="entry name" value="cmk"/>
    <property type="match status" value="1"/>
</dbReference>
<evidence type="ECO:0000259" key="9">
    <source>
        <dbReference type="Pfam" id="PF02224"/>
    </source>
</evidence>
<comment type="similarity">
    <text evidence="1 8">Belongs to the cytidylate kinase family. Type 1 subfamily.</text>
</comment>
<evidence type="ECO:0000256" key="6">
    <source>
        <dbReference type="ARBA" id="ARBA00047615"/>
    </source>
</evidence>
<gene>
    <name evidence="8 10" type="primary">cmk</name>
    <name evidence="10" type="ORF">GCM10017083_03860</name>
</gene>
<dbReference type="Proteomes" id="UP000630353">
    <property type="component" value="Unassembled WGS sequence"/>
</dbReference>
<evidence type="ECO:0000256" key="3">
    <source>
        <dbReference type="ARBA" id="ARBA00022741"/>
    </source>
</evidence>
<evidence type="ECO:0000256" key="4">
    <source>
        <dbReference type="ARBA" id="ARBA00022777"/>
    </source>
</evidence>
<dbReference type="AlphaFoldDB" id="A0A918XMY3"/>
<evidence type="ECO:0000256" key="8">
    <source>
        <dbReference type="HAMAP-Rule" id="MF_00238"/>
    </source>
</evidence>
<dbReference type="GO" id="GO:0005524">
    <property type="term" value="F:ATP binding"/>
    <property type="evidence" value="ECO:0007669"/>
    <property type="project" value="UniProtKB-UniRule"/>
</dbReference>
<dbReference type="EC" id="2.7.4.25" evidence="8"/>
<dbReference type="GO" id="GO:0036431">
    <property type="term" value="F:dCMP kinase activity"/>
    <property type="evidence" value="ECO:0007669"/>
    <property type="project" value="InterPro"/>
</dbReference>
<feature type="binding site" evidence="8">
    <location>
        <begin position="7"/>
        <end position="15"/>
    </location>
    <ligand>
        <name>ATP</name>
        <dbReference type="ChEBI" id="CHEBI:30616"/>
    </ligand>
</feature>
<dbReference type="RefSeq" id="WP_189987217.1">
    <property type="nucleotide sequence ID" value="NZ_BMZS01000001.1"/>
</dbReference>
<dbReference type="CDD" id="cd02020">
    <property type="entry name" value="CMPK"/>
    <property type="match status" value="1"/>
</dbReference>
<dbReference type="InterPro" id="IPR011994">
    <property type="entry name" value="Cytidylate_kinase_dom"/>
</dbReference>
<proteinExistence type="inferred from homology"/>
<evidence type="ECO:0000256" key="2">
    <source>
        <dbReference type="ARBA" id="ARBA00022679"/>
    </source>
</evidence>
<evidence type="ECO:0000256" key="5">
    <source>
        <dbReference type="ARBA" id="ARBA00022840"/>
    </source>
</evidence>
<organism evidence="10 11">
    <name type="scientific">Thalassobaculum fulvum</name>
    <dbReference type="NCBI Taxonomy" id="1633335"/>
    <lineage>
        <taxon>Bacteria</taxon>
        <taxon>Pseudomonadati</taxon>
        <taxon>Pseudomonadota</taxon>
        <taxon>Alphaproteobacteria</taxon>
        <taxon>Rhodospirillales</taxon>
        <taxon>Thalassobaculaceae</taxon>
        <taxon>Thalassobaculum</taxon>
    </lineage>
</organism>
<comment type="catalytic activity">
    <reaction evidence="7 8">
        <text>CMP + ATP = CDP + ADP</text>
        <dbReference type="Rhea" id="RHEA:11600"/>
        <dbReference type="ChEBI" id="CHEBI:30616"/>
        <dbReference type="ChEBI" id="CHEBI:58069"/>
        <dbReference type="ChEBI" id="CHEBI:60377"/>
        <dbReference type="ChEBI" id="CHEBI:456216"/>
        <dbReference type="EC" id="2.7.4.25"/>
    </reaction>
</comment>
<evidence type="ECO:0000313" key="10">
    <source>
        <dbReference type="EMBL" id="GHD40514.1"/>
    </source>
</evidence>
<dbReference type="InterPro" id="IPR003136">
    <property type="entry name" value="Cytidylate_kin"/>
</dbReference>
<feature type="domain" description="Cytidylate kinase" evidence="9">
    <location>
        <begin position="3"/>
        <end position="202"/>
    </location>
</feature>
<keyword evidence="8" id="KW-0963">Cytoplasm</keyword>
<evidence type="ECO:0000313" key="11">
    <source>
        <dbReference type="Proteomes" id="UP000630353"/>
    </source>
</evidence>
<keyword evidence="4 8" id="KW-0418">Kinase</keyword>
<keyword evidence="3 8" id="KW-0547">Nucleotide-binding</keyword>
<accession>A0A918XMY3</accession>
<reference evidence="10" key="2">
    <citation type="submission" date="2020-09" db="EMBL/GenBank/DDBJ databases">
        <authorList>
            <person name="Sun Q."/>
            <person name="Kim S."/>
        </authorList>
    </citation>
    <scope>NUCLEOTIDE SEQUENCE</scope>
    <source>
        <strain evidence="10">KCTC 42651</strain>
    </source>
</reference>
<evidence type="ECO:0000256" key="1">
    <source>
        <dbReference type="ARBA" id="ARBA00009427"/>
    </source>
</evidence>
<dbReference type="InterPro" id="IPR027417">
    <property type="entry name" value="P-loop_NTPase"/>
</dbReference>
<comment type="subcellular location">
    <subcellularLocation>
        <location evidence="8">Cytoplasm</location>
    </subcellularLocation>
</comment>
<name>A0A918XMY3_9PROT</name>
<dbReference type="EMBL" id="BMZS01000001">
    <property type="protein sequence ID" value="GHD40514.1"/>
    <property type="molecule type" value="Genomic_DNA"/>
</dbReference>
<sequence>MIIAIDGPAGAGKGTLGRALAARLGLRHLDTGGLYRATALQVLRAGEDPADPVAAERAARGLDAALLDSPDLRSAEVGNASSVVAAIPAVRQALLDFQRAFAATPPGAVLDGRDVGTVVLPDAPVKLYIVASTDERARRRHEELLARGEASIYERVRAEIEARDARDSGRAVAPMRKADDAVEIDTTDLTPEQVLERALAVIDART</sequence>
<dbReference type="GO" id="GO:0005737">
    <property type="term" value="C:cytoplasm"/>
    <property type="evidence" value="ECO:0007669"/>
    <property type="project" value="UniProtKB-SubCell"/>
</dbReference>
<dbReference type="SUPFAM" id="SSF52540">
    <property type="entry name" value="P-loop containing nucleoside triphosphate hydrolases"/>
    <property type="match status" value="1"/>
</dbReference>
<dbReference type="GO" id="GO:0006220">
    <property type="term" value="P:pyrimidine nucleotide metabolic process"/>
    <property type="evidence" value="ECO:0007669"/>
    <property type="project" value="UniProtKB-UniRule"/>
</dbReference>
<protein>
    <recommendedName>
        <fullName evidence="8">Cytidylate kinase</fullName>
        <shortName evidence="8">CK</shortName>
        <ecNumber evidence="8">2.7.4.25</ecNumber>
    </recommendedName>
    <alternativeName>
        <fullName evidence="8">Cytidine monophosphate kinase</fullName>
        <shortName evidence="8">CMP kinase</shortName>
    </alternativeName>
</protein>
<dbReference type="HAMAP" id="MF_00238">
    <property type="entry name" value="Cytidyl_kinase_type1"/>
    <property type="match status" value="1"/>
</dbReference>
<dbReference type="Gene3D" id="3.40.50.300">
    <property type="entry name" value="P-loop containing nucleotide triphosphate hydrolases"/>
    <property type="match status" value="1"/>
</dbReference>
<keyword evidence="11" id="KW-1185">Reference proteome</keyword>
<keyword evidence="5 8" id="KW-0067">ATP-binding</keyword>
<evidence type="ECO:0000256" key="7">
    <source>
        <dbReference type="ARBA" id="ARBA00048478"/>
    </source>
</evidence>
<keyword evidence="2 8" id="KW-0808">Transferase</keyword>
<comment type="catalytic activity">
    <reaction evidence="6 8">
        <text>dCMP + ATP = dCDP + ADP</text>
        <dbReference type="Rhea" id="RHEA:25094"/>
        <dbReference type="ChEBI" id="CHEBI:30616"/>
        <dbReference type="ChEBI" id="CHEBI:57566"/>
        <dbReference type="ChEBI" id="CHEBI:58593"/>
        <dbReference type="ChEBI" id="CHEBI:456216"/>
        <dbReference type="EC" id="2.7.4.25"/>
    </reaction>
</comment>
<dbReference type="Pfam" id="PF02224">
    <property type="entry name" value="Cytidylate_kin"/>
    <property type="match status" value="1"/>
</dbReference>
<comment type="caution">
    <text evidence="10">The sequence shown here is derived from an EMBL/GenBank/DDBJ whole genome shotgun (WGS) entry which is preliminary data.</text>
</comment>
<reference evidence="10" key="1">
    <citation type="journal article" date="2014" name="Int. J. Syst. Evol. Microbiol.">
        <title>Complete genome sequence of Corynebacterium casei LMG S-19264T (=DSM 44701T), isolated from a smear-ripened cheese.</title>
        <authorList>
            <consortium name="US DOE Joint Genome Institute (JGI-PGF)"/>
            <person name="Walter F."/>
            <person name="Albersmeier A."/>
            <person name="Kalinowski J."/>
            <person name="Ruckert C."/>
        </authorList>
    </citation>
    <scope>NUCLEOTIDE SEQUENCE</scope>
    <source>
        <strain evidence="10">KCTC 42651</strain>
    </source>
</reference>